<evidence type="ECO:0000256" key="5">
    <source>
        <dbReference type="ARBA" id="ARBA00023251"/>
    </source>
</evidence>
<name>A0ABX5VR65_9MICO</name>
<dbReference type="InterPro" id="IPR000412">
    <property type="entry name" value="ABC_2_transport"/>
</dbReference>
<protein>
    <submittedName>
        <fullName evidence="8">ABC transporter permease</fullName>
    </submittedName>
</protein>
<evidence type="ECO:0000313" key="9">
    <source>
        <dbReference type="Proteomes" id="UP000313948"/>
    </source>
</evidence>
<feature type="transmembrane region" description="Helical" evidence="6">
    <location>
        <begin position="221"/>
        <end position="239"/>
    </location>
</feature>
<keyword evidence="2 6" id="KW-0812">Transmembrane</keyword>
<dbReference type="PANTHER" id="PTHR43229">
    <property type="entry name" value="NODULATION PROTEIN J"/>
    <property type="match status" value="1"/>
</dbReference>
<dbReference type="Proteomes" id="UP000313948">
    <property type="component" value="Chromosome"/>
</dbReference>
<feature type="transmembrane region" description="Helical" evidence="6">
    <location>
        <begin position="26"/>
        <end position="43"/>
    </location>
</feature>
<feature type="domain" description="ABC-2 type transporter transmembrane" evidence="7">
    <location>
        <begin position="57"/>
        <end position="238"/>
    </location>
</feature>
<evidence type="ECO:0000259" key="7">
    <source>
        <dbReference type="Pfam" id="PF12698"/>
    </source>
</evidence>
<dbReference type="RefSeq" id="WP_139948297.1">
    <property type="nucleotide sequence ID" value="NZ_CP040899.1"/>
</dbReference>
<keyword evidence="4 6" id="KW-0472">Membrane</keyword>
<keyword evidence="5" id="KW-0046">Antibiotic resistance</keyword>
<reference evidence="8 9" key="1">
    <citation type="submission" date="2019-05" db="EMBL/GenBank/DDBJ databases">
        <title>Georgenia *** sp. nov., and Georgenia *** sp. nov., isolated from the intestinal contents of plateau pika (Ochotona curzoniae) in the Qinghai-Tibet plateau of China.</title>
        <authorList>
            <person name="Tian Z."/>
        </authorList>
    </citation>
    <scope>NUCLEOTIDE SEQUENCE [LARGE SCALE GENOMIC DNA]</scope>
    <source>
        <strain evidence="8 9">Z294</strain>
    </source>
</reference>
<dbReference type="Pfam" id="PF12698">
    <property type="entry name" value="ABC2_membrane_3"/>
    <property type="match status" value="1"/>
</dbReference>
<evidence type="ECO:0000256" key="6">
    <source>
        <dbReference type="SAM" id="Phobius"/>
    </source>
</evidence>
<dbReference type="InterPro" id="IPR051784">
    <property type="entry name" value="Nod_factor_ABC_transporter"/>
</dbReference>
<dbReference type="PANTHER" id="PTHR43229:SF2">
    <property type="entry name" value="NODULATION PROTEIN J"/>
    <property type="match status" value="1"/>
</dbReference>
<comment type="subcellular location">
    <subcellularLocation>
        <location evidence="1">Membrane</location>
        <topology evidence="1">Multi-pass membrane protein</topology>
    </subcellularLocation>
</comment>
<feature type="transmembrane region" description="Helical" evidence="6">
    <location>
        <begin position="99"/>
        <end position="124"/>
    </location>
</feature>
<feature type="transmembrane region" description="Helical" evidence="6">
    <location>
        <begin position="165"/>
        <end position="185"/>
    </location>
</feature>
<keyword evidence="3 6" id="KW-1133">Transmembrane helix</keyword>
<feature type="transmembrane region" description="Helical" evidence="6">
    <location>
        <begin position="55"/>
        <end position="78"/>
    </location>
</feature>
<evidence type="ECO:0000313" key="8">
    <source>
        <dbReference type="EMBL" id="QDB79045.1"/>
    </source>
</evidence>
<organism evidence="8 9">
    <name type="scientific">Georgenia wutianyii</name>
    <dbReference type="NCBI Taxonomy" id="2585135"/>
    <lineage>
        <taxon>Bacteria</taxon>
        <taxon>Bacillati</taxon>
        <taxon>Actinomycetota</taxon>
        <taxon>Actinomycetes</taxon>
        <taxon>Micrococcales</taxon>
        <taxon>Bogoriellaceae</taxon>
        <taxon>Georgenia</taxon>
    </lineage>
</organism>
<dbReference type="InterPro" id="IPR013525">
    <property type="entry name" value="ABC2_TM"/>
</dbReference>
<proteinExistence type="predicted"/>
<evidence type="ECO:0000256" key="4">
    <source>
        <dbReference type="ARBA" id="ARBA00023136"/>
    </source>
</evidence>
<keyword evidence="9" id="KW-1185">Reference proteome</keyword>
<dbReference type="PIRSF" id="PIRSF006648">
    <property type="entry name" value="DrrB"/>
    <property type="match status" value="1"/>
</dbReference>
<gene>
    <name evidence="8" type="ORF">FE251_06425</name>
</gene>
<dbReference type="EMBL" id="CP040899">
    <property type="protein sequence ID" value="QDB79045.1"/>
    <property type="molecule type" value="Genomic_DNA"/>
</dbReference>
<sequence>MSATVRRVWAQTRFETVAVLRNGEQLVLMILLPAIALVVLTTTDLVPLPEPRADAALGGALAMAVASSFTSQAIAVAFDRRWGVLRMLATTPLGPRGLLAGKLGAVLLVLGVQVLTLLGVALAVGWRPDGVTAAQVGGGAVLMVVGTGVFVAFALLLGGTLRPEAVLAIANLLFVLMVVGGGLLLPLDTLPGPLAAVAAYLPPGALGEALRTLCTVGQVDLVALGVLAAWAVAGGLLATRSFRWDA</sequence>
<accession>A0ABX5VR65</accession>
<evidence type="ECO:0000256" key="3">
    <source>
        <dbReference type="ARBA" id="ARBA00022989"/>
    </source>
</evidence>
<evidence type="ECO:0000256" key="1">
    <source>
        <dbReference type="ARBA" id="ARBA00004141"/>
    </source>
</evidence>
<feature type="transmembrane region" description="Helical" evidence="6">
    <location>
        <begin position="136"/>
        <end position="158"/>
    </location>
</feature>
<evidence type="ECO:0000256" key="2">
    <source>
        <dbReference type="ARBA" id="ARBA00022692"/>
    </source>
</evidence>